<reference evidence="2" key="1">
    <citation type="submission" date="2018-06" db="EMBL/GenBank/DDBJ databases">
        <authorList>
            <person name="Zhirakovskaya E."/>
        </authorList>
    </citation>
    <scope>NUCLEOTIDE SEQUENCE</scope>
</reference>
<keyword evidence="1" id="KW-1133">Transmembrane helix</keyword>
<gene>
    <name evidence="2" type="ORF">MNBD_BACTEROID05-871</name>
</gene>
<name>A0A3B0TAH6_9ZZZZ</name>
<dbReference type="AlphaFoldDB" id="A0A3B0TAH6"/>
<evidence type="ECO:0000256" key="1">
    <source>
        <dbReference type="SAM" id="Phobius"/>
    </source>
</evidence>
<organism evidence="2">
    <name type="scientific">hydrothermal vent metagenome</name>
    <dbReference type="NCBI Taxonomy" id="652676"/>
    <lineage>
        <taxon>unclassified sequences</taxon>
        <taxon>metagenomes</taxon>
        <taxon>ecological metagenomes</taxon>
    </lineage>
</organism>
<sequence length="42" mass="4747">LLLLNKESLMGKYKSNLKMNLGLIAVLIFGFITTYFAIIDLI</sequence>
<feature type="transmembrane region" description="Helical" evidence="1">
    <location>
        <begin position="21"/>
        <end position="39"/>
    </location>
</feature>
<feature type="non-terminal residue" evidence="2">
    <location>
        <position position="1"/>
    </location>
</feature>
<evidence type="ECO:0000313" key="2">
    <source>
        <dbReference type="EMBL" id="VAW15058.1"/>
    </source>
</evidence>
<accession>A0A3B0TAH6</accession>
<keyword evidence="1" id="KW-0472">Membrane</keyword>
<protein>
    <submittedName>
        <fullName evidence="2">Uncharacterized protein</fullName>
    </submittedName>
</protein>
<keyword evidence="1" id="KW-0812">Transmembrane</keyword>
<proteinExistence type="predicted"/>
<dbReference type="EMBL" id="UOEN01000249">
    <property type="protein sequence ID" value="VAW15058.1"/>
    <property type="molecule type" value="Genomic_DNA"/>
</dbReference>